<evidence type="ECO:0000313" key="3">
    <source>
        <dbReference type="Proteomes" id="UP000295632"/>
    </source>
</evidence>
<feature type="transmembrane region" description="Helical" evidence="1">
    <location>
        <begin position="59"/>
        <end position="78"/>
    </location>
</feature>
<accession>A0A4R6U693</accession>
<reference evidence="2 3" key="1">
    <citation type="submission" date="2019-03" db="EMBL/GenBank/DDBJ databases">
        <title>Genomic Encyclopedia of Type Strains, Phase IV (KMG-IV): sequencing the most valuable type-strain genomes for metagenomic binning, comparative biology and taxonomic classification.</title>
        <authorList>
            <person name="Goeker M."/>
        </authorList>
    </citation>
    <scope>NUCLEOTIDE SEQUENCE [LARGE SCALE GENOMIC DNA]</scope>
    <source>
        <strain evidence="2 3">DSM 28697</strain>
    </source>
</reference>
<dbReference type="Proteomes" id="UP000295632">
    <property type="component" value="Unassembled WGS sequence"/>
</dbReference>
<evidence type="ECO:0008006" key="4">
    <source>
        <dbReference type="Google" id="ProtNLM"/>
    </source>
</evidence>
<protein>
    <recommendedName>
        <fullName evidence="4">2TM domain-containing protein</fullName>
    </recommendedName>
</protein>
<dbReference type="RefSeq" id="WP_133580203.1">
    <property type="nucleotide sequence ID" value="NZ_SNYJ01000006.1"/>
</dbReference>
<comment type="caution">
    <text evidence="2">The sequence shown here is derived from an EMBL/GenBank/DDBJ whole genome shotgun (WGS) entry which is preliminary data.</text>
</comment>
<dbReference type="EMBL" id="SNYJ01000006">
    <property type="protein sequence ID" value="TDQ40383.1"/>
    <property type="molecule type" value="Genomic_DNA"/>
</dbReference>
<proteinExistence type="predicted"/>
<evidence type="ECO:0000313" key="2">
    <source>
        <dbReference type="EMBL" id="TDQ40383.1"/>
    </source>
</evidence>
<gene>
    <name evidence="2" type="ORF">EV213_10699</name>
</gene>
<keyword evidence="1" id="KW-0812">Transmembrane</keyword>
<sequence length="87" mass="10475">MNLEQEFGNREDFKKHLTLFIVAHIIVNIWLRMDVDFLSGLKESITQGRIWYYHEQTGLFITVIWFLFLAVQGVYTGLKRKRKEVER</sequence>
<feature type="transmembrane region" description="Helical" evidence="1">
    <location>
        <begin position="16"/>
        <end position="33"/>
    </location>
</feature>
<dbReference type="OrthoDB" id="2970005at2"/>
<keyword evidence="1" id="KW-0472">Membrane</keyword>
<keyword evidence="1" id="KW-1133">Transmembrane helix</keyword>
<organism evidence="2 3">
    <name type="scientific">Aureibacillus halotolerans</name>
    <dbReference type="NCBI Taxonomy" id="1508390"/>
    <lineage>
        <taxon>Bacteria</taxon>
        <taxon>Bacillati</taxon>
        <taxon>Bacillota</taxon>
        <taxon>Bacilli</taxon>
        <taxon>Bacillales</taxon>
        <taxon>Bacillaceae</taxon>
        <taxon>Aureibacillus</taxon>
    </lineage>
</organism>
<evidence type="ECO:0000256" key="1">
    <source>
        <dbReference type="SAM" id="Phobius"/>
    </source>
</evidence>
<name>A0A4R6U693_9BACI</name>
<keyword evidence="3" id="KW-1185">Reference proteome</keyword>
<dbReference type="AlphaFoldDB" id="A0A4R6U693"/>